<evidence type="ECO:0000313" key="2">
    <source>
        <dbReference type="Proteomes" id="UP000186559"/>
    </source>
</evidence>
<keyword evidence="2" id="KW-1185">Reference proteome</keyword>
<accession>A0A1U7D183</accession>
<name>A0A1U7D183_9RHOB</name>
<dbReference type="Proteomes" id="UP000186559">
    <property type="component" value="Chromosome"/>
</dbReference>
<dbReference type="AlphaFoldDB" id="A0A1U7D183"/>
<organism evidence="1 2">
    <name type="scientific">Salipiger profundus</name>
    <dbReference type="NCBI Taxonomy" id="1229727"/>
    <lineage>
        <taxon>Bacteria</taxon>
        <taxon>Pseudomonadati</taxon>
        <taxon>Pseudomonadota</taxon>
        <taxon>Alphaproteobacteria</taxon>
        <taxon>Rhodobacterales</taxon>
        <taxon>Roseobacteraceae</taxon>
        <taxon>Salipiger</taxon>
    </lineage>
</organism>
<reference evidence="1 2" key="1">
    <citation type="submission" date="2016-03" db="EMBL/GenBank/DDBJ databases">
        <title>Deep-sea bacteria in the southern Pacific.</title>
        <authorList>
            <person name="Tang K."/>
        </authorList>
    </citation>
    <scope>NUCLEOTIDE SEQUENCE [LARGE SCALE GENOMIC DNA]</scope>
    <source>
        <strain evidence="1 2">JLT2016</strain>
    </source>
</reference>
<dbReference type="EMBL" id="CP014796">
    <property type="protein sequence ID" value="APX21917.1"/>
    <property type="molecule type" value="Genomic_DNA"/>
</dbReference>
<protein>
    <submittedName>
        <fullName evidence="1">Uncharacterized protein</fullName>
    </submittedName>
</protein>
<sequence length="62" mass="7348">MTGSEPGHVCVHWSSPIRPGHSGFPAQTAQFQGRRYRRYVTAWVWNCPPRQRRVRWRLSSRI</sequence>
<evidence type="ECO:0000313" key="1">
    <source>
        <dbReference type="EMBL" id="APX21917.1"/>
    </source>
</evidence>
<proteinExistence type="predicted"/>
<dbReference type="KEGG" id="tpro:Ga0080559_TMP1121"/>
<gene>
    <name evidence="1" type="ORF">Ga0080559_TMP1121</name>
</gene>